<keyword evidence="3" id="KW-1185">Reference proteome</keyword>
<evidence type="ECO:0008006" key="4">
    <source>
        <dbReference type="Google" id="ProtNLM"/>
    </source>
</evidence>
<evidence type="ECO:0000256" key="1">
    <source>
        <dbReference type="SAM" id="Coils"/>
    </source>
</evidence>
<sequence length="62" mass="7053">METGAEIGYQDAIRQVLRSMQHRIKSLEEALSEAGQSSKASEIEHRIAEVRHLIEIVNSLHR</sequence>
<keyword evidence="1" id="KW-0175">Coiled coil</keyword>
<dbReference type="Proteomes" id="UP001232973">
    <property type="component" value="Unassembled WGS sequence"/>
</dbReference>
<accession>A0ABT9XHF3</accession>
<reference evidence="2 3" key="1">
    <citation type="submission" date="2023-07" db="EMBL/GenBank/DDBJ databases">
        <title>Genomic Encyclopedia of Type Strains, Phase IV (KMG-IV): sequencing the most valuable type-strain genomes for metagenomic binning, comparative biology and taxonomic classification.</title>
        <authorList>
            <person name="Goeker M."/>
        </authorList>
    </citation>
    <scope>NUCLEOTIDE SEQUENCE [LARGE SCALE GENOMIC DNA]</scope>
    <source>
        <strain evidence="2 3">DSM 4006</strain>
    </source>
</reference>
<proteinExistence type="predicted"/>
<name>A0ABT9XHF3_9BACL</name>
<organism evidence="2 3">
    <name type="scientific">Alicyclobacillus cycloheptanicus</name>
    <dbReference type="NCBI Taxonomy" id="1457"/>
    <lineage>
        <taxon>Bacteria</taxon>
        <taxon>Bacillati</taxon>
        <taxon>Bacillota</taxon>
        <taxon>Bacilli</taxon>
        <taxon>Bacillales</taxon>
        <taxon>Alicyclobacillaceae</taxon>
        <taxon>Alicyclobacillus</taxon>
    </lineage>
</organism>
<feature type="coiled-coil region" evidence="1">
    <location>
        <begin position="10"/>
        <end position="37"/>
    </location>
</feature>
<dbReference type="EMBL" id="JAUSTP010000010">
    <property type="protein sequence ID" value="MDQ0189718.1"/>
    <property type="molecule type" value="Genomic_DNA"/>
</dbReference>
<protein>
    <recommendedName>
        <fullName evidence="4">Spo0E like sporulation regulatory protein</fullName>
    </recommendedName>
</protein>
<comment type="caution">
    <text evidence="2">The sequence shown here is derived from an EMBL/GenBank/DDBJ whole genome shotgun (WGS) entry which is preliminary data.</text>
</comment>
<evidence type="ECO:0000313" key="2">
    <source>
        <dbReference type="EMBL" id="MDQ0189718.1"/>
    </source>
</evidence>
<dbReference type="RefSeq" id="WP_274456706.1">
    <property type="nucleotide sequence ID" value="NZ_CP067097.1"/>
</dbReference>
<evidence type="ECO:0000313" key="3">
    <source>
        <dbReference type="Proteomes" id="UP001232973"/>
    </source>
</evidence>
<gene>
    <name evidence="2" type="ORF">J2S03_001565</name>
</gene>